<comment type="caution">
    <text evidence="2">The sequence shown here is derived from an EMBL/GenBank/DDBJ whole genome shotgun (WGS) entry which is preliminary data.</text>
</comment>
<organism evidence="2 3">
    <name type="scientific">Algoriphagus namhaensis</name>
    <dbReference type="NCBI Taxonomy" id="915353"/>
    <lineage>
        <taxon>Bacteria</taxon>
        <taxon>Pseudomonadati</taxon>
        <taxon>Bacteroidota</taxon>
        <taxon>Cytophagia</taxon>
        <taxon>Cytophagales</taxon>
        <taxon>Cyclobacteriaceae</taxon>
        <taxon>Algoriphagus</taxon>
    </lineage>
</organism>
<sequence length="384" mass="44144">MSLFAKIDLEKNGNYIRLIKAVAKLSGLFSESDIPYINYRVAENIFCKSFNAENLSRSDTAFDAKFNGRGVGLKTFTCKSGSSSEKIAEFNSLSNELRNYSGKRLAEKLCEYRNQRIKVAKRTYELDNDLYHIVARQPGSISLFEDSYKEIDVSRIKDVQHKPTGLSFNDEINFYNFNYSKSTLFRKFQIPTDAITFEVDVLDDPFELLLNFLPEMAKVEDKPKIARGINYVILPLYGKSRGSKFVFEKSGLNQWNAGGRERDLDEIYIPIPIEIHRQFPGFFPNRDQTFNLYTPTGDELVAKVCQENSKALMTNPNKALSDWLLRTILELEYGELATIEKLEILGFDSVIITKKNDEDYSIDIAKFDAYEQFISNPNFNIDDF</sequence>
<dbReference type="InterPro" id="IPR048923">
    <property type="entry name" value="RE_NgoFVII_C"/>
</dbReference>
<dbReference type="EMBL" id="JBHRZS010000007">
    <property type="protein sequence ID" value="MFC3881046.1"/>
    <property type="molecule type" value="Genomic_DNA"/>
</dbReference>
<name>A0ABV8AVT0_9BACT</name>
<dbReference type="RefSeq" id="WP_377906387.1">
    <property type="nucleotide sequence ID" value="NZ_JBHRZS010000007.1"/>
</dbReference>
<proteinExistence type="predicted"/>
<evidence type="ECO:0000259" key="1">
    <source>
        <dbReference type="Pfam" id="PF20731"/>
    </source>
</evidence>
<accession>A0ABV8AVT0</accession>
<dbReference type="Pfam" id="PF20731">
    <property type="entry name" value="RE_NgoFVII_C"/>
    <property type="match status" value="1"/>
</dbReference>
<dbReference type="Proteomes" id="UP001595805">
    <property type="component" value="Unassembled WGS sequence"/>
</dbReference>
<feature type="domain" description="Restriction endonuclease type II NgoFVII C-terminal B3-like DNA-binding" evidence="1">
    <location>
        <begin position="246"/>
        <end position="350"/>
    </location>
</feature>
<evidence type="ECO:0000313" key="2">
    <source>
        <dbReference type="EMBL" id="MFC3881046.1"/>
    </source>
</evidence>
<gene>
    <name evidence="2" type="ORF">ACFOSV_12705</name>
</gene>
<evidence type="ECO:0000313" key="3">
    <source>
        <dbReference type="Proteomes" id="UP001595805"/>
    </source>
</evidence>
<protein>
    <recommendedName>
        <fullName evidence="1">Restriction endonuclease type II NgoFVII C-terminal B3-like DNA-binding domain-containing protein</fullName>
    </recommendedName>
</protein>
<keyword evidence="3" id="KW-1185">Reference proteome</keyword>
<reference evidence="3" key="1">
    <citation type="journal article" date="2019" name="Int. J. Syst. Evol. Microbiol.">
        <title>The Global Catalogue of Microorganisms (GCM) 10K type strain sequencing project: providing services to taxonomists for standard genome sequencing and annotation.</title>
        <authorList>
            <consortium name="The Broad Institute Genomics Platform"/>
            <consortium name="The Broad Institute Genome Sequencing Center for Infectious Disease"/>
            <person name="Wu L."/>
            <person name="Ma J."/>
        </authorList>
    </citation>
    <scope>NUCLEOTIDE SEQUENCE [LARGE SCALE GENOMIC DNA]</scope>
    <source>
        <strain evidence="3">CCUG 60523</strain>
    </source>
</reference>